<evidence type="ECO:0000313" key="4">
    <source>
        <dbReference type="Proteomes" id="UP000321580"/>
    </source>
</evidence>
<keyword evidence="2" id="KW-1133">Transmembrane helix</keyword>
<keyword evidence="2" id="KW-0812">Transmembrane</keyword>
<dbReference type="AlphaFoldDB" id="A0A5C6RLC9"/>
<gene>
    <name evidence="3" type="ORF">FRY97_15570</name>
</gene>
<dbReference type="OrthoDB" id="1493521at2"/>
<feature type="transmembrane region" description="Helical" evidence="2">
    <location>
        <begin position="16"/>
        <end position="35"/>
    </location>
</feature>
<evidence type="ECO:0000256" key="1">
    <source>
        <dbReference type="SAM" id="MobiDB-lite"/>
    </source>
</evidence>
<dbReference type="RefSeq" id="WP_147168487.1">
    <property type="nucleotide sequence ID" value="NZ_VOOR01000036.1"/>
</dbReference>
<organism evidence="3 4">
    <name type="scientific">Phaeodactylibacter luteus</name>
    <dbReference type="NCBI Taxonomy" id="1564516"/>
    <lineage>
        <taxon>Bacteria</taxon>
        <taxon>Pseudomonadati</taxon>
        <taxon>Bacteroidota</taxon>
        <taxon>Saprospiria</taxon>
        <taxon>Saprospirales</taxon>
        <taxon>Haliscomenobacteraceae</taxon>
        <taxon>Phaeodactylibacter</taxon>
    </lineage>
</organism>
<evidence type="ECO:0000313" key="3">
    <source>
        <dbReference type="EMBL" id="TXB62132.1"/>
    </source>
</evidence>
<name>A0A5C6RLC9_9BACT</name>
<dbReference type="Proteomes" id="UP000321580">
    <property type="component" value="Unassembled WGS sequence"/>
</dbReference>
<reference evidence="3 4" key="1">
    <citation type="submission" date="2019-08" db="EMBL/GenBank/DDBJ databases">
        <title>Genome of Phaeodactylibacter luteus.</title>
        <authorList>
            <person name="Bowman J.P."/>
        </authorList>
    </citation>
    <scope>NUCLEOTIDE SEQUENCE [LARGE SCALE GENOMIC DNA]</scope>
    <source>
        <strain evidence="3 4">KCTC 42180</strain>
    </source>
</reference>
<feature type="region of interest" description="Disordered" evidence="1">
    <location>
        <begin position="115"/>
        <end position="159"/>
    </location>
</feature>
<feature type="transmembrane region" description="Helical" evidence="2">
    <location>
        <begin position="42"/>
        <end position="61"/>
    </location>
</feature>
<proteinExistence type="predicted"/>
<comment type="caution">
    <text evidence="3">The sequence shown here is derived from an EMBL/GenBank/DDBJ whole genome shotgun (WGS) entry which is preliminary data.</text>
</comment>
<protein>
    <submittedName>
        <fullName evidence="3">Uncharacterized protein</fullName>
    </submittedName>
</protein>
<dbReference type="EMBL" id="VOOR01000036">
    <property type="protein sequence ID" value="TXB62132.1"/>
    <property type="molecule type" value="Genomic_DNA"/>
</dbReference>
<evidence type="ECO:0000256" key="2">
    <source>
        <dbReference type="SAM" id="Phobius"/>
    </source>
</evidence>
<sequence length="159" mass="18247">MTYYNTSSRASGNSPFGSILGIIMGVLFLIGLFYIAQFIFRILYFLSPVFIIAALIMDYKVVTGYGKWLWQQLRNNPLSGVLYTLLTILGFPLVSLFLLGKAALKKKVREAQQEAEQQRQGEFADFEELDSEPLNLDRLERQAPPRRDTNYDNFFDSQN</sequence>
<accession>A0A5C6RLC9</accession>
<feature type="transmembrane region" description="Helical" evidence="2">
    <location>
        <begin position="81"/>
        <end position="99"/>
    </location>
</feature>
<feature type="compositionally biased region" description="Basic and acidic residues" evidence="1">
    <location>
        <begin position="135"/>
        <end position="150"/>
    </location>
</feature>
<keyword evidence="4" id="KW-1185">Reference proteome</keyword>
<keyword evidence="2" id="KW-0472">Membrane</keyword>